<feature type="signal peptide" evidence="5">
    <location>
        <begin position="1"/>
        <end position="19"/>
    </location>
</feature>
<evidence type="ECO:0000256" key="3">
    <source>
        <dbReference type="ARBA" id="ARBA00022525"/>
    </source>
</evidence>
<evidence type="ECO:0000256" key="2">
    <source>
        <dbReference type="ARBA" id="ARBA00006889"/>
    </source>
</evidence>
<dbReference type="Gene3D" id="2.40.128.20">
    <property type="match status" value="1"/>
</dbReference>
<reference evidence="7" key="2">
    <citation type="submission" date="2025-08" db="UniProtKB">
        <authorList>
            <consortium name="Ensembl"/>
        </authorList>
    </citation>
    <scope>IDENTIFICATION</scope>
</reference>
<dbReference type="PANTHER" id="PTHR11430:SF5">
    <property type="entry name" value="VOMERONASAL SECRETORY PROTEIN 2"/>
    <property type="match status" value="1"/>
</dbReference>
<dbReference type="InterPro" id="IPR000566">
    <property type="entry name" value="Lipocln_cytosolic_FA-bd_dom"/>
</dbReference>
<evidence type="ECO:0000259" key="6">
    <source>
        <dbReference type="Pfam" id="PF00061"/>
    </source>
</evidence>
<sequence length="185" mass="21493">MQSLLLTVTLLVLVAVLQAQDDLPFLSEEKKLSGVWFVKAIVNERNLTEGETLVLFPYTLSCLEQGTLEVKTTVMYEGQCIKTIMHMQRTEKPGQYSSFSGYKFFYIYELPVKDHYIIYIETLLHEKKFLSGHLIGKCPKENMEALEEFKKFTQHKGLLQENIIVPQQREHCVPKHGRARQDHKC</sequence>
<dbReference type="SUPFAM" id="SSF50814">
    <property type="entry name" value="Lipocalins"/>
    <property type="match status" value="1"/>
</dbReference>
<evidence type="ECO:0000313" key="8">
    <source>
        <dbReference type="Proteomes" id="UP000694547"/>
    </source>
</evidence>
<dbReference type="CDD" id="cd19414">
    <property type="entry name" value="lipocalin_1_3_4_13-like"/>
    <property type="match status" value="1"/>
</dbReference>
<protein>
    <recommendedName>
        <fullName evidence="6">Lipocalin/cytosolic fatty-acid binding domain-containing protein</fullName>
    </recommendedName>
</protein>
<dbReference type="InterPro" id="IPR012674">
    <property type="entry name" value="Calycin"/>
</dbReference>
<dbReference type="AlphaFoldDB" id="A0A8C8TDP6"/>
<dbReference type="GO" id="GO:0036094">
    <property type="term" value="F:small molecule binding"/>
    <property type="evidence" value="ECO:0007669"/>
    <property type="project" value="InterPro"/>
</dbReference>
<evidence type="ECO:0000313" key="7">
    <source>
        <dbReference type="Ensembl" id="ENSPEMP00000008498.2"/>
    </source>
</evidence>
<dbReference type="PANTHER" id="PTHR11430">
    <property type="entry name" value="LIPOCALIN"/>
    <property type="match status" value="1"/>
</dbReference>
<dbReference type="Pfam" id="PF00061">
    <property type="entry name" value="Lipocalin"/>
    <property type="match status" value="1"/>
</dbReference>
<dbReference type="PRINTS" id="PR01175">
    <property type="entry name" value="VNEBNERGLAND"/>
</dbReference>
<dbReference type="Ensembl" id="ENSPEMT00000012655.2">
    <property type="protein sequence ID" value="ENSPEMP00000008498.2"/>
    <property type="gene ID" value="ENSPEMG00000010108.2"/>
</dbReference>
<evidence type="ECO:0000256" key="1">
    <source>
        <dbReference type="ARBA" id="ARBA00004613"/>
    </source>
</evidence>
<dbReference type="Proteomes" id="UP000694547">
    <property type="component" value="Chromosome 4"/>
</dbReference>
<comment type="similarity">
    <text evidence="2">Belongs to the calycin superfamily. Lipocalin family.</text>
</comment>
<evidence type="ECO:0000256" key="5">
    <source>
        <dbReference type="SAM" id="SignalP"/>
    </source>
</evidence>
<dbReference type="GeneTree" id="ENSGT01050000244868"/>
<name>A0A8C8TDP6_PERMB</name>
<dbReference type="InterPro" id="IPR002345">
    <property type="entry name" value="Lipocalin"/>
</dbReference>
<proteinExistence type="inferred from homology"/>
<accession>A0A8C8TDP6</accession>
<feature type="domain" description="Lipocalin/cytosolic fatty-acid binding" evidence="6">
    <location>
        <begin position="33"/>
        <end position="170"/>
    </location>
</feature>
<dbReference type="InterPro" id="IPR002450">
    <property type="entry name" value="von_Ebner_gland"/>
</dbReference>
<feature type="chain" id="PRO_5034607092" description="Lipocalin/cytosolic fatty-acid binding domain-containing protein" evidence="5">
    <location>
        <begin position="20"/>
        <end position="185"/>
    </location>
</feature>
<keyword evidence="3" id="KW-0964">Secreted</keyword>
<organism evidence="7 8">
    <name type="scientific">Peromyscus maniculatus bairdii</name>
    <name type="common">Prairie deer mouse</name>
    <dbReference type="NCBI Taxonomy" id="230844"/>
    <lineage>
        <taxon>Eukaryota</taxon>
        <taxon>Metazoa</taxon>
        <taxon>Chordata</taxon>
        <taxon>Craniata</taxon>
        <taxon>Vertebrata</taxon>
        <taxon>Euteleostomi</taxon>
        <taxon>Mammalia</taxon>
        <taxon>Eutheria</taxon>
        <taxon>Euarchontoglires</taxon>
        <taxon>Glires</taxon>
        <taxon>Rodentia</taxon>
        <taxon>Myomorpha</taxon>
        <taxon>Muroidea</taxon>
        <taxon>Cricetidae</taxon>
        <taxon>Neotominae</taxon>
        <taxon>Peromyscus</taxon>
    </lineage>
</organism>
<reference evidence="7 8" key="1">
    <citation type="submission" date="2018-10" db="EMBL/GenBank/DDBJ databases">
        <title>Improved assembly of the deer mouse Peromyscus maniculatus genome.</title>
        <authorList>
            <person name="Lassance J.-M."/>
            <person name="Hoekstra H.E."/>
        </authorList>
    </citation>
    <scope>NUCLEOTIDE SEQUENCE [LARGE SCALE GENOMIC DNA]</scope>
</reference>
<keyword evidence="4 5" id="KW-0732">Signal</keyword>
<dbReference type="GO" id="GO:0005615">
    <property type="term" value="C:extracellular space"/>
    <property type="evidence" value="ECO:0007669"/>
    <property type="project" value="TreeGrafter"/>
</dbReference>
<comment type="subcellular location">
    <subcellularLocation>
        <location evidence="1">Secreted</location>
    </subcellularLocation>
</comment>
<evidence type="ECO:0000256" key="4">
    <source>
        <dbReference type="ARBA" id="ARBA00022729"/>
    </source>
</evidence>
<keyword evidence="8" id="KW-1185">Reference proteome</keyword>
<reference evidence="7" key="3">
    <citation type="submission" date="2025-09" db="UniProtKB">
        <authorList>
            <consortium name="Ensembl"/>
        </authorList>
    </citation>
    <scope>IDENTIFICATION</scope>
</reference>